<organism evidence="9 10">
    <name type="scientific">Lacticaseibacillus brantae DSM 23927</name>
    <dbReference type="NCBI Taxonomy" id="1423727"/>
    <lineage>
        <taxon>Bacteria</taxon>
        <taxon>Bacillati</taxon>
        <taxon>Bacillota</taxon>
        <taxon>Bacilli</taxon>
        <taxon>Lactobacillales</taxon>
        <taxon>Lactobacillaceae</taxon>
        <taxon>Lacticaseibacillus</taxon>
    </lineage>
</organism>
<evidence type="ECO:0000256" key="4">
    <source>
        <dbReference type="ARBA" id="ARBA00022692"/>
    </source>
</evidence>
<evidence type="ECO:0000256" key="1">
    <source>
        <dbReference type="ARBA" id="ARBA00004651"/>
    </source>
</evidence>
<feature type="transmembrane region" description="Helical" evidence="8">
    <location>
        <begin position="359"/>
        <end position="379"/>
    </location>
</feature>
<protein>
    <submittedName>
        <fullName evidence="9">Potassium uptake protein ktrB</fullName>
    </submittedName>
</protein>
<dbReference type="GO" id="GO:0008324">
    <property type="term" value="F:monoatomic cation transmembrane transporter activity"/>
    <property type="evidence" value="ECO:0007669"/>
    <property type="project" value="InterPro"/>
</dbReference>
<feature type="transmembrane region" description="Helical" evidence="8">
    <location>
        <begin position="318"/>
        <end position="338"/>
    </location>
</feature>
<evidence type="ECO:0000313" key="9">
    <source>
        <dbReference type="EMBL" id="KRM71691.1"/>
    </source>
</evidence>
<comment type="subcellular location">
    <subcellularLocation>
        <location evidence="1">Cell membrane</location>
        <topology evidence="1">Multi-pass membrane protein</topology>
    </subcellularLocation>
</comment>
<dbReference type="AlphaFoldDB" id="A0A0R2B5G6"/>
<comment type="caution">
    <text evidence="9">The sequence shown here is derived from an EMBL/GenBank/DDBJ whole genome shotgun (WGS) entry which is preliminary data.</text>
</comment>
<dbReference type="EMBL" id="AYZQ01000003">
    <property type="protein sequence ID" value="KRM71691.1"/>
    <property type="molecule type" value="Genomic_DNA"/>
</dbReference>
<keyword evidence="2" id="KW-0813">Transport</keyword>
<keyword evidence="3" id="KW-1003">Cell membrane</keyword>
<feature type="transmembrane region" description="Helical" evidence="8">
    <location>
        <begin position="75"/>
        <end position="98"/>
    </location>
</feature>
<reference evidence="9 10" key="1">
    <citation type="journal article" date="2015" name="Genome Announc.">
        <title>Expanding the biotechnology potential of lactobacilli through comparative genomics of 213 strains and associated genera.</title>
        <authorList>
            <person name="Sun Z."/>
            <person name="Harris H.M."/>
            <person name="McCann A."/>
            <person name="Guo C."/>
            <person name="Argimon S."/>
            <person name="Zhang W."/>
            <person name="Yang X."/>
            <person name="Jeffery I.B."/>
            <person name="Cooney J.C."/>
            <person name="Kagawa T.F."/>
            <person name="Liu W."/>
            <person name="Song Y."/>
            <person name="Salvetti E."/>
            <person name="Wrobel A."/>
            <person name="Rasinkangas P."/>
            <person name="Parkhill J."/>
            <person name="Rea M.C."/>
            <person name="O'Sullivan O."/>
            <person name="Ritari J."/>
            <person name="Douillard F.P."/>
            <person name="Paul Ross R."/>
            <person name="Yang R."/>
            <person name="Briner A.E."/>
            <person name="Felis G.E."/>
            <person name="de Vos W.M."/>
            <person name="Barrangou R."/>
            <person name="Klaenhammer T.R."/>
            <person name="Caufield P.W."/>
            <person name="Cui Y."/>
            <person name="Zhang H."/>
            <person name="O'Toole P.W."/>
        </authorList>
    </citation>
    <scope>NUCLEOTIDE SEQUENCE [LARGE SCALE GENOMIC DNA]</scope>
    <source>
        <strain evidence="9 10">DSM 23927</strain>
    </source>
</reference>
<evidence type="ECO:0000256" key="8">
    <source>
        <dbReference type="SAM" id="Phobius"/>
    </source>
</evidence>
<feature type="transmembrane region" description="Helical" evidence="8">
    <location>
        <begin position="238"/>
        <end position="257"/>
    </location>
</feature>
<dbReference type="PATRIC" id="fig|1423727.3.peg.1368"/>
<dbReference type="RefSeq" id="WP_057894640.1">
    <property type="nucleotide sequence ID" value="NZ_AYZQ01000003.1"/>
</dbReference>
<dbReference type="GO" id="GO:0030001">
    <property type="term" value="P:metal ion transport"/>
    <property type="evidence" value="ECO:0007669"/>
    <property type="project" value="UniProtKB-ARBA"/>
</dbReference>
<dbReference type="Proteomes" id="UP000051672">
    <property type="component" value="Unassembled WGS sequence"/>
</dbReference>
<feature type="transmembrane region" description="Helical" evidence="8">
    <location>
        <begin position="416"/>
        <end position="440"/>
    </location>
</feature>
<evidence type="ECO:0000256" key="3">
    <source>
        <dbReference type="ARBA" id="ARBA00022475"/>
    </source>
</evidence>
<dbReference type="PANTHER" id="PTHR32024">
    <property type="entry name" value="TRK SYSTEM POTASSIUM UPTAKE PROTEIN TRKG-RELATED"/>
    <property type="match status" value="1"/>
</dbReference>
<feature type="transmembrane region" description="Helical" evidence="8">
    <location>
        <begin position="130"/>
        <end position="152"/>
    </location>
</feature>
<keyword evidence="6" id="KW-0406">Ion transport</keyword>
<dbReference type="Pfam" id="PF02386">
    <property type="entry name" value="TrkH"/>
    <property type="match status" value="1"/>
</dbReference>
<sequence>MIAIARLRLSPPQVILISFLLMILIGACLLTLPIASQNGQSIGFLDALFTATSANCVTGLIVVNTMSHWSWFGKLVIITLIQLGGIGFMTVTTGFLLLTRQRIGLRDRSTIQAAFSQNSIGGTGHLVRRVLRYTAVIEGTGAILLTLVFLAAGNDLWRSIRYGIFHAISAFCNAGFDIIGDNSLVAFQTNWPLNLILMALIILGGLGFTVIAELAQLRHPSPLGFKRRIQHLSLHTKLVLVTTTALLVFGTVIFLLLEWDNTKSMGRLAPQNKVLTGMFESVTLRTAGFDSLNQANLTDYSKLIGSTLMFIGGSPASTAGGIKTISLAVLIIAVRSALRGEQHLVVFKRKIALANLQKALAIAGTLTILTLLTILVLHFSEANNSFRPSILDLIFETTSAVGTVGVTTGLTPHLSVIGKCVIALCMFIGRLSPITVAVALSGRLRNQSAVDYPEAEINVG</sequence>
<dbReference type="PROSITE" id="PS51257">
    <property type="entry name" value="PROKAR_LIPOPROTEIN"/>
    <property type="match status" value="1"/>
</dbReference>
<accession>A0A0R2B5G6</accession>
<keyword evidence="5 8" id="KW-1133">Transmembrane helix</keyword>
<dbReference type="GO" id="GO:0005886">
    <property type="term" value="C:plasma membrane"/>
    <property type="evidence" value="ECO:0007669"/>
    <property type="project" value="UniProtKB-SubCell"/>
</dbReference>
<evidence type="ECO:0000256" key="5">
    <source>
        <dbReference type="ARBA" id="ARBA00022989"/>
    </source>
</evidence>
<dbReference type="PANTHER" id="PTHR32024:SF1">
    <property type="entry name" value="KTR SYSTEM POTASSIUM UPTAKE PROTEIN B"/>
    <property type="match status" value="1"/>
</dbReference>
<evidence type="ECO:0000256" key="2">
    <source>
        <dbReference type="ARBA" id="ARBA00022448"/>
    </source>
</evidence>
<keyword evidence="10" id="KW-1185">Reference proteome</keyword>
<name>A0A0R2B5G6_9LACO</name>
<feature type="transmembrane region" description="Helical" evidence="8">
    <location>
        <begin position="195"/>
        <end position="217"/>
    </location>
</feature>
<proteinExistence type="predicted"/>
<feature type="transmembrane region" description="Helical" evidence="8">
    <location>
        <begin position="14"/>
        <end position="35"/>
    </location>
</feature>
<evidence type="ECO:0000313" key="10">
    <source>
        <dbReference type="Proteomes" id="UP000051672"/>
    </source>
</evidence>
<keyword evidence="7 8" id="KW-0472">Membrane</keyword>
<keyword evidence="4 8" id="KW-0812">Transmembrane</keyword>
<dbReference type="STRING" id="1423727.FC34_GL001348"/>
<gene>
    <name evidence="9" type="ORF">FC34_GL001348</name>
</gene>
<evidence type="ECO:0000256" key="6">
    <source>
        <dbReference type="ARBA" id="ARBA00023065"/>
    </source>
</evidence>
<evidence type="ECO:0000256" key="7">
    <source>
        <dbReference type="ARBA" id="ARBA00023136"/>
    </source>
</evidence>
<dbReference type="InterPro" id="IPR003445">
    <property type="entry name" value="Cat_transpt"/>
</dbReference>